<evidence type="ECO:0000256" key="1">
    <source>
        <dbReference type="SAM" id="Phobius"/>
    </source>
</evidence>
<feature type="transmembrane region" description="Helical" evidence="1">
    <location>
        <begin position="16"/>
        <end position="37"/>
    </location>
</feature>
<sequence length="193" mass="21617">MTTRTQKNQPNNHRNLIITAVSIILVLIVGFGIYRFAPIRSYGDAHITTKQLSLLNNEEKQVNKITYGYVYYLDAATDEKLPSIPFNELTDDGFPDSSVNTFNEMKSRVNKHNSGIGSTLARDVNDELNGKTELKYGSAESASSNFESEIDNIATLAIFDLSNKGAYTKTKSTNQKISKEFNKRVMANVTKYE</sequence>
<proteinExistence type="predicted"/>
<evidence type="ECO:0000313" key="3">
    <source>
        <dbReference type="Proteomes" id="UP000380386"/>
    </source>
</evidence>
<accession>A0A5P0ZGH4</accession>
<comment type="caution">
    <text evidence="2">The sequence shown here is derived from an EMBL/GenBank/DDBJ whole genome shotgun (WGS) entry which is preliminary data.</text>
</comment>
<dbReference type="EMBL" id="VDFM01000003">
    <property type="protein sequence ID" value="MQS52134.1"/>
    <property type="molecule type" value="Genomic_DNA"/>
</dbReference>
<name>A0A5P0ZGH4_9LACO</name>
<dbReference type="OrthoDB" id="10000242at2"/>
<evidence type="ECO:0000313" key="2">
    <source>
        <dbReference type="EMBL" id="MQS52134.1"/>
    </source>
</evidence>
<keyword evidence="1" id="KW-0472">Membrane</keyword>
<protein>
    <submittedName>
        <fullName evidence="2">Uncharacterized protein</fullName>
    </submittedName>
</protein>
<gene>
    <name evidence="2" type="ORF">FHL02_03765</name>
</gene>
<dbReference type="AlphaFoldDB" id="A0A5P0ZGH4"/>
<organism evidence="2 3">
    <name type="scientific">Companilactobacillus mishanensis</name>
    <dbReference type="NCBI Taxonomy" id="2486008"/>
    <lineage>
        <taxon>Bacteria</taxon>
        <taxon>Bacillati</taxon>
        <taxon>Bacillota</taxon>
        <taxon>Bacilli</taxon>
        <taxon>Lactobacillales</taxon>
        <taxon>Lactobacillaceae</taxon>
        <taxon>Companilactobacillus</taxon>
    </lineage>
</organism>
<dbReference type="RefSeq" id="WP_153382483.1">
    <property type="nucleotide sequence ID" value="NZ_VDFM01000003.1"/>
</dbReference>
<reference evidence="2 3" key="1">
    <citation type="journal article" date="2019" name="Syst. Appl. Microbiol.">
        <title>Polyphasic characterization of two novel Lactobacillus spp. isolated from blown salami packages: Description of Lactobacillus halodurans sp. nov. and Lactobacillus salsicarnum sp. nov.</title>
        <authorList>
            <person name="Schuster J.A."/>
            <person name="Klingl A."/>
            <person name="Vogel R.F."/>
            <person name="Ehrmann M.A."/>
        </authorList>
    </citation>
    <scope>NUCLEOTIDE SEQUENCE [LARGE SCALE GENOMIC DNA]</scope>
    <source>
        <strain evidence="2 3">TMW 1.2118</strain>
    </source>
</reference>
<keyword evidence="1" id="KW-0812">Transmembrane</keyword>
<dbReference type="Proteomes" id="UP000380386">
    <property type="component" value="Unassembled WGS sequence"/>
</dbReference>
<keyword evidence="1" id="KW-1133">Transmembrane helix</keyword>